<feature type="domain" description="EamA" evidence="3">
    <location>
        <begin position="145"/>
        <end position="276"/>
    </location>
</feature>
<protein>
    <recommendedName>
        <fullName evidence="3">EamA domain-containing protein</fullName>
    </recommendedName>
</protein>
<dbReference type="PANTHER" id="PTHR22911:SF137">
    <property type="entry name" value="SOLUTE CARRIER FAMILY 35 MEMBER G2-RELATED"/>
    <property type="match status" value="1"/>
</dbReference>
<feature type="transmembrane region" description="Helical" evidence="2">
    <location>
        <begin position="204"/>
        <end position="226"/>
    </location>
</feature>
<feature type="transmembrane region" description="Helical" evidence="2">
    <location>
        <begin position="145"/>
        <end position="163"/>
    </location>
</feature>
<feature type="transmembrane region" description="Helical" evidence="2">
    <location>
        <begin position="170"/>
        <end position="192"/>
    </location>
</feature>
<accession>A0A6J4L298</accession>
<dbReference type="InterPro" id="IPR000620">
    <property type="entry name" value="EamA_dom"/>
</dbReference>
<dbReference type="SUPFAM" id="SSF103481">
    <property type="entry name" value="Multidrug resistance efflux transporter EmrE"/>
    <property type="match status" value="2"/>
</dbReference>
<organism evidence="4">
    <name type="scientific">uncultured Nocardioidaceae bacterium</name>
    <dbReference type="NCBI Taxonomy" id="253824"/>
    <lineage>
        <taxon>Bacteria</taxon>
        <taxon>Bacillati</taxon>
        <taxon>Actinomycetota</taxon>
        <taxon>Actinomycetes</taxon>
        <taxon>Propionibacteriales</taxon>
        <taxon>Nocardioidaceae</taxon>
        <taxon>environmental samples</taxon>
    </lineage>
</organism>
<feature type="transmembrane region" description="Helical" evidence="2">
    <location>
        <begin position="64"/>
        <end position="83"/>
    </location>
</feature>
<dbReference type="Gene3D" id="1.10.3730.20">
    <property type="match status" value="1"/>
</dbReference>
<feature type="transmembrane region" description="Helical" evidence="2">
    <location>
        <begin position="30"/>
        <end position="52"/>
    </location>
</feature>
<sequence length="279" mass="27653">MVAILVALLSSVLGGGADFLGGYATKRVPVFLVAATSQAGAAAVLLALVLLLRPSTPSLGYMPWAIAAGLTLAAGLVAFYSALATGTMGIVAPITALGVVVPLTWGLATGDSPSSLQGAGIAVAVIGVVLASGPEVHGVTGPRPILLACGAGLFFGASLTFLAEAATANVLPTLLTMKVAAALLLAAGVMWARSGPDAYRARGAVPTFALIALADVTAYLCLTFALSVGPISVISVLGSLYPAVTVILARIVLRERLGLVQVAGVAVVFVGVVLISAGR</sequence>
<evidence type="ECO:0000256" key="1">
    <source>
        <dbReference type="ARBA" id="ARBA00007362"/>
    </source>
</evidence>
<dbReference type="PANTHER" id="PTHR22911">
    <property type="entry name" value="ACYL-MALONYL CONDENSING ENZYME-RELATED"/>
    <property type="match status" value="1"/>
</dbReference>
<feature type="transmembrane region" description="Helical" evidence="2">
    <location>
        <begin position="259"/>
        <end position="277"/>
    </location>
</feature>
<comment type="similarity">
    <text evidence="1">Belongs to the EamA transporter family.</text>
</comment>
<evidence type="ECO:0000313" key="4">
    <source>
        <dbReference type="EMBL" id="CAA9322097.1"/>
    </source>
</evidence>
<keyword evidence="2" id="KW-0812">Transmembrane</keyword>
<reference evidence="4" key="1">
    <citation type="submission" date="2020-02" db="EMBL/GenBank/DDBJ databases">
        <authorList>
            <person name="Meier V. D."/>
        </authorList>
    </citation>
    <scope>NUCLEOTIDE SEQUENCE</scope>
    <source>
        <strain evidence="4">AVDCRST_MAG36</strain>
    </source>
</reference>
<evidence type="ECO:0000259" key="3">
    <source>
        <dbReference type="Pfam" id="PF00892"/>
    </source>
</evidence>
<keyword evidence="2" id="KW-0472">Membrane</keyword>
<dbReference type="AlphaFoldDB" id="A0A6J4L298"/>
<keyword evidence="2" id="KW-1133">Transmembrane helix</keyword>
<proteinExistence type="inferred from homology"/>
<gene>
    <name evidence="4" type="ORF">AVDCRST_MAG36-579</name>
</gene>
<feature type="transmembrane region" description="Helical" evidence="2">
    <location>
        <begin position="115"/>
        <end position="133"/>
    </location>
</feature>
<feature type="transmembrane region" description="Helical" evidence="2">
    <location>
        <begin position="89"/>
        <end position="108"/>
    </location>
</feature>
<dbReference type="Pfam" id="PF00892">
    <property type="entry name" value="EamA"/>
    <property type="match status" value="1"/>
</dbReference>
<dbReference type="EMBL" id="CADCUH010000027">
    <property type="protein sequence ID" value="CAA9322097.1"/>
    <property type="molecule type" value="Genomic_DNA"/>
</dbReference>
<evidence type="ECO:0000256" key="2">
    <source>
        <dbReference type="SAM" id="Phobius"/>
    </source>
</evidence>
<dbReference type="InterPro" id="IPR037185">
    <property type="entry name" value="EmrE-like"/>
</dbReference>
<feature type="transmembrane region" description="Helical" evidence="2">
    <location>
        <begin position="233"/>
        <end position="253"/>
    </location>
</feature>
<dbReference type="GO" id="GO:0016020">
    <property type="term" value="C:membrane"/>
    <property type="evidence" value="ECO:0007669"/>
    <property type="project" value="InterPro"/>
</dbReference>
<name>A0A6J4L298_9ACTN</name>